<feature type="compositionally biased region" description="Low complexity" evidence="1">
    <location>
        <begin position="252"/>
        <end position="278"/>
    </location>
</feature>
<keyword evidence="2" id="KW-0812">Transmembrane</keyword>
<keyword evidence="2" id="KW-1133">Transmembrane helix</keyword>
<dbReference type="EMBL" id="JBHSQO010000041">
    <property type="protein sequence ID" value="MFC6093305.1"/>
    <property type="molecule type" value="Genomic_DNA"/>
</dbReference>
<proteinExistence type="predicted"/>
<dbReference type="InterPro" id="IPR021454">
    <property type="entry name" value="DUF3105"/>
</dbReference>
<organism evidence="3 4">
    <name type="scientific">Saccharothrix lopnurensis</name>
    <dbReference type="NCBI Taxonomy" id="1670621"/>
    <lineage>
        <taxon>Bacteria</taxon>
        <taxon>Bacillati</taxon>
        <taxon>Actinomycetota</taxon>
        <taxon>Actinomycetes</taxon>
        <taxon>Pseudonocardiales</taxon>
        <taxon>Pseudonocardiaceae</taxon>
        <taxon>Saccharothrix</taxon>
    </lineage>
</organism>
<keyword evidence="4" id="KW-1185">Reference proteome</keyword>
<feature type="transmembrane region" description="Helical" evidence="2">
    <location>
        <begin position="29"/>
        <end position="51"/>
    </location>
</feature>
<protein>
    <submittedName>
        <fullName evidence="3">DUF3105 domain-containing protein</fullName>
    </submittedName>
</protein>
<sequence length="288" mass="30170">MTSGKKNKAARSSVAAARSSVVAKKPKPWGTILAVVAVLGLAAGVFGYAYARIDEKNDREAALARWNPSEENKDPSDGIQGVLKKEYEAGKHVTADQRVAYDMSPPIGGPHDGVWAVCSGVVYETAVRTENMVHGLEHGAVWIAYNPDQVTGEALDKLKAKVDGQQFTMMSPYPGLDKAISLQSWGHQLKLDSADDERIDQFVQSLRRNPNTYPEVGATCDSSTFDVSNPPAFVAEAPGPDAVPMDGGTTDPAETGGTEGAPTGAPATDAPATDAPAGSETASTTPSS</sequence>
<evidence type="ECO:0000256" key="1">
    <source>
        <dbReference type="SAM" id="MobiDB-lite"/>
    </source>
</evidence>
<dbReference type="Proteomes" id="UP001596220">
    <property type="component" value="Unassembled WGS sequence"/>
</dbReference>
<evidence type="ECO:0000313" key="4">
    <source>
        <dbReference type="Proteomes" id="UP001596220"/>
    </source>
</evidence>
<keyword evidence="2" id="KW-0472">Membrane</keyword>
<evidence type="ECO:0000256" key="2">
    <source>
        <dbReference type="SAM" id="Phobius"/>
    </source>
</evidence>
<dbReference type="RefSeq" id="WP_380640384.1">
    <property type="nucleotide sequence ID" value="NZ_JBHSQO010000041.1"/>
</dbReference>
<accession>A0ABW1PDX2</accession>
<name>A0ABW1PDX2_9PSEU</name>
<feature type="region of interest" description="Disordered" evidence="1">
    <location>
        <begin position="229"/>
        <end position="288"/>
    </location>
</feature>
<gene>
    <name evidence="3" type="ORF">ACFP3R_28880</name>
</gene>
<dbReference type="Pfam" id="PF11303">
    <property type="entry name" value="DUF3105"/>
    <property type="match status" value="1"/>
</dbReference>
<comment type="caution">
    <text evidence="3">The sequence shown here is derived from an EMBL/GenBank/DDBJ whole genome shotgun (WGS) entry which is preliminary data.</text>
</comment>
<evidence type="ECO:0000313" key="3">
    <source>
        <dbReference type="EMBL" id="MFC6093305.1"/>
    </source>
</evidence>
<reference evidence="4" key="1">
    <citation type="journal article" date="2019" name="Int. J. Syst. Evol. Microbiol.">
        <title>The Global Catalogue of Microorganisms (GCM) 10K type strain sequencing project: providing services to taxonomists for standard genome sequencing and annotation.</title>
        <authorList>
            <consortium name="The Broad Institute Genomics Platform"/>
            <consortium name="The Broad Institute Genome Sequencing Center for Infectious Disease"/>
            <person name="Wu L."/>
            <person name="Ma J."/>
        </authorList>
    </citation>
    <scope>NUCLEOTIDE SEQUENCE [LARGE SCALE GENOMIC DNA]</scope>
    <source>
        <strain evidence="4">CGMCC 4.7246</strain>
    </source>
</reference>